<dbReference type="Proteomes" id="UP000245535">
    <property type="component" value="Unassembled WGS sequence"/>
</dbReference>
<keyword evidence="3" id="KW-1185">Reference proteome</keyword>
<feature type="signal peptide" evidence="1">
    <location>
        <begin position="1"/>
        <end position="23"/>
    </location>
</feature>
<feature type="chain" id="PRO_5016310993" description="DUF2911 family protein" evidence="1">
    <location>
        <begin position="24"/>
        <end position="306"/>
    </location>
</feature>
<gene>
    <name evidence="2" type="ORF">BC781_104295</name>
</gene>
<reference evidence="2 3" key="1">
    <citation type="submission" date="2018-03" db="EMBL/GenBank/DDBJ databases">
        <title>Genomic Encyclopedia of Archaeal and Bacterial Type Strains, Phase II (KMG-II): from individual species to whole genera.</title>
        <authorList>
            <person name="Goeker M."/>
        </authorList>
    </citation>
    <scope>NUCLEOTIDE SEQUENCE [LARGE SCALE GENOMIC DNA]</scope>
    <source>
        <strain evidence="2 3">DSM 28229</strain>
    </source>
</reference>
<evidence type="ECO:0008006" key="4">
    <source>
        <dbReference type="Google" id="ProtNLM"/>
    </source>
</evidence>
<dbReference type="InterPro" id="IPR011990">
    <property type="entry name" value="TPR-like_helical_dom_sf"/>
</dbReference>
<protein>
    <recommendedName>
        <fullName evidence="4">DUF2911 family protein</fullName>
    </recommendedName>
</protein>
<dbReference type="AlphaFoldDB" id="A0A315Z8P4"/>
<evidence type="ECO:0000313" key="3">
    <source>
        <dbReference type="Proteomes" id="UP000245535"/>
    </source>
</evidence>
<accession>A0A315Z8P4</accession>
<proteinExistence type="predicted"/>
<keyword evidence="1" id="KW-0732">Signal</keyword>
<organism evidence="2 3">
    <name type="scientific">Sediminitomix flava</name>
    <dbReference type="NCBI Taxonomy" id="379075"/>
    <lineage>
        <taxon>Bacteria</taxon>
        <taxon>Pseudomonadati</taxon>
        <taxon>Bacteroidota</taxon>
        <taxon>Cytophagia</taxon>
        <taxon>Cytophagales</taxon>
        <taxon>Flammeovirgaceae</taxon>
        <taxon>Sediminitomix</taxon>
    </lineage>
</organism>
<dbReference type="RefSeq" id="WP_109620006.1">
    <property type="nucleotide sequence ID" value="NZ_QGDO01000004.1"/>
</dbReference>
<evidence type="ECO:0000313" key="2">
    <source>
        <dbReference type="EMBL" id="PWJ41028.1"/>
    </source>
</evidence>
<dbReference type="OrthoDB" id="195456at2"/>
<dbReference type="SUPFAM" id="SSF48452">
    <property type="entry name" value="TPR-like"/>
    <property type="match status" value="1"/>
</dbReference>
<comment type="caution">
    <text evidence="2">The sequence shown here is derived from an EMBL/GenBank/DDBJ whole genome shotgun (WGS) entry which is preliminary data.</text>
</comment>
<dbReference type="EMBL" id="QGDO01000004">
    <property type="protein sequence ID" value="PWJ41028.1"/>
    <property type="molecule type" value="Genomic_DNA"/>
</dbReference>
<sequence>MRTKFSTLIGLIGLVFFAFGTQAQQLPAPSPAASVSQTVGLTEITIDYSSPAVKGRTVFGELEPFGKAWRAGANAPTKITFSSDVKIGGKDVKAGSYNIFLTPQAEGQDWTFHFNGAGKSIFAYNTAEGQDYAAIEADDVASTKVKAEAAPMRERLVYLIESVSDSEGKVTLWWDKTMVSFSVETPTTALAEANVEKTIKELNGTWRKYFDIANYYAASDLEKALSFIDKSIEADKAHVAPAFTKAQFLAKQENFDAAMAQLLVALSLDTQKGWFNYLKPQMDASKEEWMSKVSKTWKKKNKKLIQ</sequence>
<evidence type="ECO:0000256" key="1">
    <source>
        <dbReference type="SAM" id="SignalP"/>
    </source>
</evidence>
<dbReference type="Pfam" id="PF11138">
    <property type="entry name" value="DUF2911"/>
    <property type="match status" value="1"/>
</dbReference>
<dbReference type="InterPro" id="IPR021314">
    <property type="entry name" value="DUF2911"/>
</dbReference>
<name>A0A315Z8P4_SEDFL</name>
<dbReference type="Gene3D" id="1.25.40.1040">
    <property type="match status" value="1"/>
</dbReference>